<reference evidence="1 2" key="1">
    <citation type="submission" date="2010-05" db="EMBL/GenBank/DDBJ databases">
        <title>The Genome Sequence of Thecamonas trahens ATCC 50062.</title>
        <authorList>
            <consortium name="The Broad Institute Genome Sequencing Platform"/>
            <person name="Russ C."/>
            <person name="Cuomo C."/>
            <person name="Shea T."/>
            <person name="Young S.K."/>
            <person name="Zeng Q."/>
            <person name="Koehrsen M."/>
            <person name="Haas B."/>
            <person name="Borodovsky M."/>
            <person name="Guigo R."/>
            <person name="Alvarado L."/>
            <person name="Berlin A."/>
            <person name="Bochicchio J."/>
            <person name="Borenstein D."/>
            <person name="Chapman S."/>
            <person name="Chen Z."/>
            <person name="Freedman E."/>
            <person name="Gellesch M."/>
            <person name="Goldberg J."/>
            <person name="Griggs A."/>
            <person name="Gujja S."/>
            <person name="Heilman E."/>
            <person name="Heiman D."/>
            <person name="Hepburn T."/>
            <person name="Howarth C."/>
            <person name="Jen D."/>
            <person name="Larson L."/>
            <person name="Mehta T."/>
            <person name="Park D."/>
            <person name="Pearson M."/>
            <person name="Roberts A."/>
            <person name="Saif S."/>
            <person name="Shenoy N."/>
            <person name="Sisk P."/>
            <person name="Stolte C."/>
            <person name="Sykes S."/>
            <person name="Thomson T."/>
            <person name="Walk T."/>
            <person name="White J."/>
            <person name="Yandava C."/>
            <person name="Burger G."/>
            <person name="Gray M.W."/>
            <person name="Holland P.W.H."/>
            <person name="King N."/>
            <person name="Lang F.B.F."/>
            <person name="Roger A.J."/>
            <person name="Ruiz-Trillo I."/>
            <person name="Lander E."/>
            <person name="Nusbaum C."/>
        </authorList>
    </citation>
    <scope>NUCLEOTIDE SEQUENCE [LARGE SCALE GENOMIC DNA]</scope>
    <source>
        <strain evidence="1 2">ATCC 50062</strain>
    </source>
</reference>
<evidence type="ECO:0000313" key="2">
    <source>
        <dbReference type="Proteomes" id="UP000054408"/>
    </source>
</evidence>
<dbReference type="RefSeq" id="XP_013761497.1">
    <property type="nucleotide sequence ID" value="XM_013906043.1"/>
</dbReference>
<dbReference type="Gene3D" id="3.10.310.30">
    <property type="match status" value="1"/>
</dbReference>
<evidence type="ECO:0000313" key="1">
    <source>
        <dbReference type="EMBL" id="KNC54588.1"/>
    </source>
</evidence>
<dbReference type="PANTHER" id="PTHR46922:SF4">
    <property type="entry name" value="DHHA1 DOMAIN PROTEIN"/>
    <property type="match status" value="1"/>
</dbReference>
<dbReference type="OMA" id="RFYPNIV"/>
<organism evidence="1 2">
    <name type="scientific">Thecamonas trahens ATCC 50062</name>
    <dbReference type="NCBI Taxonomy" id="461836"/>
    <lineage>
        <taxon>Eukaryota</taxon>
        <taxon>Apusozoa</taxon>
        <taxon>Apusomonadida</taxon>
        <taxon>Apusomonadidae</taxon>
        <taxon>Thecamonas</taxon>
    </lineage>
</organism>
<dbReference type="AlphaFoldDB" id="A0A0L0DT34"/>
<dbReference type="PANTHER" id="PTHR46922">
    <property type="entry name" value="DHHA1 DOMAIN PROTEIN"/>
    <property type="match status" value="1"/>
</dbReference>
<proteinExistence type="predicted"/>
<dbReference type="OrthoDB" id="443832at2759"/>
<name>A0A0L0DT34_THETB</name>
<evidence type="ECO:0008006" key="3">
    <source>
        <dbReference type="Google" id="ProtNLM"/>
    </source>
</evidence>
<dbReference type="GeneID" id="25561194"/>
<accession>A0A0L0DT34</accession>
<sequence length="326" mass="34457">MASAVRRVHVFYHYPCPDGVFAALAAHCFYSRPGATAEIFCEPDTPPEHDGEGFGKDDAAVFVDYTANEAFLGKMAETVGEVLIMDHHKSAAEWLAKAALPDNVEVVMDMERSAATIARDVYAGKAGSREALFGHALPAGASLASLDLMFQFVEDGDLWRWALDGSRRFSAGFHDLELELSGAANPGVFDTLLGLDVAAVMARGDEAEARKAAEVARAVSEDAFVLCMPKAPWADGVLAVVTATPGYRSDLGNALSTAGAAAGRPAVGVVAYHEDLLGADKIKVSLRSQGEYTIDALASAYGGGGHAHAGSFVIDLAEFESWREES</sequence>
<dbReference type="STRING" id="461836.A0A0L0DT34"/>
<dbReference type="InterPro" id="IPR038763">
    <property type="entry name" value="DHH_sf"/>
</dbReference>
<keyword evidence="2" id="KW-1185">Reference proteome</keyword>
<dbReference type="SUPFAM" id="SSF64182">
    <property type="entry name" value="DHH phosphoesterases"/>
    <property type="match status" value="1"/>
</dbReference>
<dbReference type="Proteomes" id="UP000054408">
    <property type="component" value="Unassembled WGS sequence"/>
</dbReference>
<protein>
    <recommendedName>
        <fullName evidence="3">DHHA1 domain-containing protein</fullName>
    </recommendedName>
</protein>
<dbReference type="eggNOG" id="ENOG502QPRE">
    <property type="taxonomic scope" value="Eukaryota"/>
</dbReference>
<dbReference type="EMBL" id="GL349438">
    <property type="protein sequence ID" value="KNC54588.1"/>
    <property type="molecule type" value="Genomic_DNA"/>
</dbReference>
<gene>
    <name evidence="1" type="ORF">AMSG_01444</name>
</gene>